<reference evidence="1 2" key="1">
    <citation type="submission" date="2007-08" db="EMBL/GenBank/DDBJ databases">
        <authorList>
            <consortium name="The Citrobacter koseri Genome Sequencing Project"/>
            <person name="McClelland M."/>
            <person name="Sanderson E.K."/>
            <person name="Porwollik S."/>
            <person name="Spieth J."/>
            <person name="Clifton W.S."/>
            <person name="Latreille P."/>
            <person name="Courtney L."/>
            <person name="Wang C."/>
            <person name="Pepin K."/>
            <person name="Bhonagiri V."/>
            <person name="Nash W."/>
            <person name="Johnson M."/>
            <person name="Thiruvilangam P."/>
            <person name="Wilson R."/>
        </authorList>
    </citation>
    <scope>NUCLEOTIDE SEQUENCE [LARGE SCALE GENOMIC DNA]</scope>
    <source>
        <strain evidence="2">ATCC BAA-895 / CDC 4225-83 / SGSC4696</strain>
    </source>
</reference>
<dbReference type="EMBL" id="CP000822">
    <property type="protein sequence ID" value="ABV15531.1"/>
    <property type="molecule type" value="Genomic_DNA"/>
</dbReference>
<accession>A8APW8</accession>
<organism evidence="1 2">
    <name type="scientific">Citrobacter koseri (strain ATCC BAA-895 / CDC 4225-83 / SGSC4696)</name>
    <dbReference type="NCBI Taxonomy" id="290338"/>
    <lineage>
        <taxon>Bacteria</taxon>
        <taxon>Pseudomonadati</taxon>
        <taxon>Pseudomonadota</taxon>
        <taxon>Gammaproteobacteria</taxon>
        <taxon>Enterobacterales</taxon>
        <taxon>Enterobacteriaceae</taxon>
        <taxon>Citrobacter</taxon>
    </lineage>
</organism>
<name>A8APW8_CITK8</name>
<evidence type="ECO:0000313" key="2">
    <source>
        <dbReference type="Proteomes" id="UP000008148"/>
    </source>
</evidence>
<dbReference type="KEGG" id="cko:CKO_04476"/>
<dbReference type="AlphaFoldDB" id="A8APW8"/>
<dbReference type="HOGENOM" id="CLU_2895886_0_0_6"/>
<dbReference type="STRING" id="290338.CKO_04476"/>
<sequence length="62" mass="7402">MHYEKAERIGIAILPFFRVYCSTMKRDEFFCVPFQNKKRKDFFGDASSYSDCIAPVSLRFRH</sequence>
<evidence type="ECO:0000313" key="1">
    <source>
        <dbReference type="EMBL" id="ABV15531.1"/>
    </source>
</evidence>
<protein>
    <submittedName>
        <fullName evidence="1">Uncharacterized protein</fullName>
    </submittedName>
</protein>
<gene>
    <name evidence="1" type="ordered locus">CKO_04476</name>
</gene>
<dbReference type="Proteomes" id="UP000008148">
    <property type="component" value="Chromosome"/>
</dbReference>
<keyword evidence="2" id="KW-1185">Reference proteome</keyword>
<proteinExistence type="predicted"/>